<dbReference type="SUPFAM" id="SSF53098">
    <property type="entry name" value="Ribonuclease H-like"/>
    <property type="match status" value="1"/>
</dbReference>
<keyword evidence="1" id="KW-1133">Transmembrane helix</keyword>
<keyword evidence="1" id="KW-0812">Transmembrane</keyword>
<organism evidence="3 4">
    <name type="scientific">Solanum stoloniferum</name>
    <dbReference type="NCBI Taxonomy" id="62892"/>
    <lineage>
        <taxon>Eukaryota</taxon>
        <taxon>Viridiplantae</taxon>
        <taxon>Streptophyta</taxon>
        <taxon>Embryophyta</taxon>
        <taxon>Tracheophyta</taxon>
        <taxon>Spermatophyta</taxon>
        <taxon>Magnoliopsida</taxon>
        <taxon>eudicotyledons</taxon>
        <taxon>Gunneridae</taxon>
        <taxon>Pentapetalae</taxon>
        <taxon>asterids</taxon>
        <taxon>lamiids</taxon>
        <taxon>Solanales</taxon>
        <taxon>Solanaceae</taxon>
        <taxon>Solanoideae</taxon>
        <taxon>Solaneae</taxon>
        <taxon>Solanum</taxon>
    </lineage>
</organism>
<dbReference type="PANTHER" id="PTHR42648">
    <property type="entry name" value="TRANSPOSASE, PUTATIVE-RELATED"/>
    <property type="match status" value="1"/>
</dbReference>
<dbReference type="PROSITE" id="PS50994">
    <property type="entry name" value="INTEGRASE"/>
    <property type="match status" value="1"/>
</dbReference>
<evidence type="ECO:0000313" key="4">
    <source>
        <dbReference type="Proteomes" id="UP001627284"/>
    </source>
</evidence>
<dbReference type="InterPro" id="IPR001584">
    <property type="entry name" value="Integrase_cat-core"/>
</dbReference>
<feature type="domain" description="Integrase catalytic" evidence="2">
    <location>
        <begin position="15"/>
        <end position="181"/>
    </location>
</feature>
<accession>A0ABD2SQM0</accession>
<feature type="transmembrane region" description="Helical" evidence="1">
    <location>
        <begin position="260"/>
        <end position="281"/>
    </location>
</feature>
<sequence length="287" mass="33907">MARQTRMSFPNSTSFSSKPFDLLHLDLWGPYHMPTHDHYKYFLTIVDDHSRSTWVHLLSCKSNTLQVIKVFVKLIKTQFQTTIKAIRLDNGLEFTSKEAIFFYQSKGIVHKKFCPYTPQQNGVVERKHNYLLEVSRSFLFQSKVPLRYWGECILTATYLINRLPSTVLKGKCPYELLYLHILTLKLLGVYVTPQSPNLTKISLNPGPFLMCLWDTRFTIKGTRFSIYPLKQYMYLEMSIFLNIFFLLIFLLFHLLVYQLLFYLLLGIMIMLTFQICIHLYLRLILLN</sequence>
<dbReference type="EMBL" id="JBJKTR010000014">
    <property type="protein sequence ID" value="KAL3346144.1"/>
    <property type="molecule type" value="Genomic_DNA"/>
</dbReference>
<comment type="caution">
    <text evidence="3">The sequence shown here is derived from an EMBL/GenBank/DDBJ whole genome shotgun (WGS) entry which is preliminary data.</text>
</comment>
<proteinExistence type="predicted"/>
<dbReference type="AlphaFoldDB" id="A0ABD2SQM0"/>
<evidence type="ECO:0000259" key="2">
    <source>
        <dbReference type="PROSITE" id="PS50994"/>
    </source>
</evidence>
<dbReference type="Gene3D" id="3.30.420.10">
    <property type="entry name" value="Ribonuclease H-like superfamily/Ribonuclease H"/>
    <property type="match status" value="1"/>
</dbReference>
<dbReference type="Proteomes" id="UP001627284">
    <property type="component" value="Unassembled WGS sequence"/>
</dbReference>
<dbReference type="InterPro" id="IPR039537">
    <property type="entry name" value="Retrotran_Ty1/copia-like"/>
</dbReference>
<keyword evidence="4" id="KW-1185">Reference proteome</keyword>
<keyword evidence="1" id="KW-0472">Membrane</keyword>
<dbReference type="InterPro" id="IPR012337">
    <property type="entry name" value="RNaseH-like_sf"/>
</dbReference>
<dbReference type="Pfam" id="PF00665">
    <property type="entry name" value="rve"/>
    <property type="match status" value="1"/>
</dbReference>
<name>A0ABD2SQM0_9SOLN</name>
<feature type="transmembrane region" description="Helical" evidence="1">
    <location>
        <begin position="232"/>
        <end position="254"/>
    </location>
</feature>
<evidence type="ECO:0000313" key="3">
    <source>
        <dbReference type="EMBL" id="KAL3346144.1"/>
    </source>
</evidence>
<evidence type="ECO:0000256" key="1">
    <source>
        <dbReference type="SAM" id="Phobius"/>
    </source>
</evidence>
<dbReference type="PANTHER" id="PTHR42648:SF31">
    <property type="entry name" value="RNA-DIRECTED DNA POLYMERASE"/>
    <property type="match status" value="1"/>
</dbReference>
<reference evidence="3 4" key="1">
    <citation type="submission" date="2024-05" db="EMBL/GenBank/DDBJ databases">
        <title>De novo assembly of an allotetraploid wild potato.</title>
        <authorList>
            <person name="Hosaka A.J."/>
        </authorList>
    </citation>
    <scope>NUCLEOTIDE SEQUENCE [LARGE SCALE GENOMIC DNA]</scope>
    <source>
        <tissue evidence="3">Young leaves</tissue>
    </source>
</reference>
<gene>
    <name evidence="3" type="ORF">AABB24_024872</name>
</gene>
<protein>
    <recommendedName>
        <fullName evidence="2">Integrase catalytic domain-containing protein</fullName>
    </recommendedName>
</protein>
<dbReference type="InterPro" id="IPR036397">
    <property type="entry name" value="RNaseH_sf"/>
</dbReference>